<dbReference type="AlphaFoldDB" id="A0AA43Q9Z4"/>
<dbReference type="InterPro" id="IPR013324">
    <property type="entry name" value="RNA_pol_sigma_r3/r4-like"/>
</dbReference>
<evidence type="ECO:0000313" key="7">
    <source>
        <dbReference type="Proteomes" id="UP001160519"/>
    </source>
</evidence>
<evidence type="ECO:0000256" key="3">
    <source>
        <dbReference type="ARBA" id="ARBA00023125"/>
    </source>
</evidence>
<dbReference type="SUPFAM" id="SSF88946">
    <property type="entry name" value="Sigma2 domain of RNA polymerase sigma factors"/>
    <property type="match status" value="1"/>
</dbReference>
<keyword evidence="1" id="KW-0805">Transcription regulation</keyword>
<dbReference type="Pfam" id="PF04539">
    <property type="entry name" value="Sigma70_r3"/>
    <property type="match status" value="1"/>
</dbReference>
<evidence type="ECO:0000256" key="1">
    <source>
        <dbReference type="ARBA" id="ARBA00023015"/>
    </source>
</evidence>
<dbReference type="PANTHER" id="PTHR30603:SF60">
    <property type="entry name" value="RNA POLYMERASE SIGMA FACTOR RPOD"/>
    <property type="match status" value="1"/>
</dbReference>
<dbReference type="SUPFAM" id="SSF88659">
    <property type="entry name" value="Sigma3 and sigma4 domains of RNA polymerase sigma factors"/>
    <property type="match status" value="2"/>
</dbReference>
<reference evidence="6" key="1">
    <citation type="submission" date="2023-01" db="EMBL/GenBank/DDBJ databases">
        <title>Biogeochemical cycle of methane in antarctic sediments.</title>
        <authorList>
            <person name="Roldan D.M."/>
            <person name="Menes R.J."/>
        </authorList>
    </citation>
    <scope>NUCLEOTIDE SEQUENCE [LARGE SCALE GENOMIC DNA]</scope>
    <source>
        <strain evidence="6">K-2018 MAG008</strain>
    </source>
</reference>
<keyword evidence="4" id="KW-0804">Transcription</keyword>
<evidence type="ECO:0000259" key="5">
    <source>
        <dbReference type="PROSITE" id="PS00716"/>
    </source>
</evidence>
<dbReference type="PANTHER" id="PTHR30603">
    <property type="entry name" value="RNA POLYMERASE SIGMA FACTOR RPO"/>
    <property type="match status" value="1"/>
</dbReference>
<dbReference type="PROSITE" id="PS00716">
    <property type="entry name" value="SIGMA70_2"/>
    <property type="match status" value="1"/>
</dbReference>
<feature type="domain" description="RNA polymerase sigma-70" evidence="5">
    <location>
        <begin position="406"/>
        <end position="432"/>
    </location>
</feature>
<proteinExistence type="predicted"/>
<dbReference type="GO" id="GO:0006352">
    <property type="term" value="P:DNA-templated transcription initiation"/>
    <property type="evidence" value="ECO:0007669"/>
    <property type="project" value="InterPro"/>
</dbReference>
<dbReference type="InterPro" id="IPR000943">
    <property type="entry name" value="RNA_pol_sigma70"/>
</dbReference>
<dbReference type="Gene3D" id="1.10.601.10">
    <property type="entry name" value="RNA Polymerase Primary Sigma Factor"/>
    <property type="match status" value="1"/>
</dbReference>
<comment type="caution">
    <text evidence="6">The sequence shown here is derived from an EMBL/GenBank/DDBJ whole genome shotgun (WGS) entry which is preliminary data.</text>
</comment>
<keyword evidence="7" id="KW-1185">Reference proteome</keyword>
<organism evidence="6 7">
    <name type="scientific">Candidatus Methylobacter titanis</name>
    <dbReference type="NCBI Taxonomy" id="3053457"/>
    <lineage>
        <taxon>Bacteria</taxon>
        <taxon>Pseudomonadati</taxon>
        <taxon>Pseudomonadota</taxon>
        <taxon>Gammaproteobacteria</taxon>
        <taxon>Methylococcales</taxon>
        <taxon>Methylococcaceae</taxon>
        <taxon>Methylobacter</taxon>
    </lineage>
</organism>
<dbReference type="InterPro" id="IPR050239">
    <property type="entry name" value="Sigma-70_RNA_pol_init_factors"/>
</dbReference>
<sequence length="444" mass="50520">MMYSNKFLLMPGKAIVNEVNEAKESAEHCTLQMASNLEAGKSSLINILSQFPATALWLLHRYEADASKPEQAVEALMVTLAKIKSYYLLASLSFSGRGFKHKVDADEKQQLTEALQTFPFSIEDLLVLTELIIYAFKTRGDCAQLAKNCPDLFFKRLQGSSRRDKLKLPDIIDAMRASQFDEQFLFLSGADMRQYVTDMIFAEHLWLSSRQALAEANSGLVLFIANRYRCGFLDFDDLVQEGQTGLLRAIDKFDYRLGFQFSTYAAYWIRQAMSRALSRGERVVRVPCEQVANIHKVLRAKTELLSKTGREPLLKELSEYSEMPVDQISAILSISQTAVSLENLDDDEDSLAPIAFLEQQVFDQPFKKIEQSDLKAWVSKAIKILNPRELTIICCHFGINTDSEMTLQEIGAELHLTRERVRQIQVMALKKMKLNYGEQLMSFL</sequence>
<dbReference type="NCBIfam" id="TIGR02937">
    <property type="entry name" value="sigma70-ECF"/>
    <property type="match status" value="1"/>
</dbReference>
<keyword evidence="2" id="KW-0731">Sigma factor</keyword>
<protein>
    <submittedName>
        <fullName evidence="6">RNA polymerase sigma factor RpoD/SigA</fullName>
    </submittedName>
</protein>
<evidence type="ECO:0000256" key="2">
    <source>
        <dbReference type="ARBA" id="ARBA00023082"/>
    </source>
</evidence>
<keyword evidence="3" id="KW-0238">DNA-binding</keyword>
<dbReference type="Gene3D" id="1.10.10.10">
    <property type="entry name" value="Winged helix-like DNA-binding domain superfamily/Winged helix DNA-binding domain"/>
    <property type="match status" value="2"/>
</dbReference>
<dbReference type="PRINTS" id="PR00046">
    <property type="entry name" value="SIGMA70FCT"/>
</dbReference>
<dbReference type="InterPro" id="IPR007627">
    <property type="entry name" value="RNA_pol_sigma70_r2"/>
</dbReference>
<dbReference type="Proteomes" id="UP001160519">
    <property type="component" value="Unassembled WGS sequence"/>
</dbReference>
<dbReference type="EMBL" id="JAQSDF010000101">
    <property type="protein sequence ID" value="MDI1232531.1"/>
    <property type="molecule type" value="Genomic_DNA"/>
</dbReference>
<gene>
    <name evidence="6" type="ORF">PSU93_15470</name>
</gene>
<dbReference type="InterPro" id="IPR036388">
    <property type="entry name" value="WH-like_DNA-bd_sf"/>
</dbReference>
<evidence type="ECO:0000256" key="4">
    <source>
        <dbReference type="ARBA" id="ARBA00023163"/>
    </source>
</evidence>
<accession>A0AA43Q9Z4</accession>
<name>A0AA43Q9Z4_9GAMM</name>
<dbReference type="InterPro" id="IPR007624">
    <property type="entry name" value="RNA_pol_sigma70_r3"/>
</dbReference>
<dbReference type="Pfam" id="PF04542">
    <property type="entry name" value="Sigma70_r2"/>
    <property type="match status" value="1"/>
</dbReference>
<evidence type="ECO:0000313" key="6">
    <source>
        <dbReference type="EMBL" id="MDI1232531.1"/>
    </source>
</evidence>
<dbReference type="CDD" id="cd06171">
    <property type="entry name" value="Sigma70_r4"/>
    <property type="match status" value="1"/>
</dbReference>
<dbReference type="GO" id="GO:0016987">
    <property type="term" value="F:sigma factor activity"/>
    <property type="evidence" value="ECO:0007669"/>
    <property type="project" value="UniProtKB-KW"/>
</dbReference>
<dbReference type="Pfam" id="PF04545">
    <property type="entry name" value="Sigma70_r4"/>
    <property type="match status" value="1"/>
</dbReference>
<dbReference type="InterPro" id="IPR013325">
    <property type="entry name" value="RNA_pol_sigma_r2"/>
</dbReference>
<dbReference type="InterPro" id="IPR007630">
    <property type="entry name" value="RNA_pol_sigma70_r4"/>
</dbReference>
<dbReference type="InterPro" id="IPR014284">
    <property type="entry name" value="RNA_pol_sigma-70_dom"/>
</dbReference>
<dbReference type="GO" id="GO:0003677">
    <property type="term" value="F:DNA binding"/>
    <property type="evidence" value="ECO:0007669"/>
    <property type="project" value="UniProtKB-KW"/>
</dbReference>